<feature type="domain" description="Peptidase M24" evidence="4">
    <location>
        <begin position="139"/>
        <end position="341"/>
    </location>
</feature>
<evidence type="ECO:0000256" key="2">
    <source>
        <dbReference type="ARBA" id="ARBA00022801"/>
    </source>
</evidence>
<organism evidence="7 8">
    <name type="scientific">Selenomonas sputigena (strain ATCC 35185 / DSM 20758 / CCUG 44933 / VPI D19B-28)</name>
    <dbReference type="NCBI Taxonomy" id="546271"/>
    <lineage>
        <taxon>Bacteria</taxon>
        <taxon>Bacillati</taxon>
        <taxon>Bacillota</taxon>
        <taxon>Negativicutes</taxon>
        <taxon>Selenomonadales</taxon>
        <taxon>Selenomonadaceae</taxon>
        <taxon>Selenomonas</taxon>
    </lineage>
</organism>
<evidence type="ECO:0000313" key="7">
    <source>
        <dbReference type="EMBL" id="EEX77481.1"/>
    </source>
</evidence>
<dbReference type="Gene3D" id="3.40.350.10">
    <property type="entry name" value="Creatinase/prolidase N-terminal domain"/>
    <property type="match status" value="1"/>
</dbReference>
<dbReference type="eggNOG" id="COG0006">
    <property type="taxonomic scope" value="Bacteria"/>
</dbReference>
<protein>
    <submittedName>
        <fullName evidence="7">Creatinase</fullName>
    </submittedName>
    <submittedName>
        <fullName evidence="6">Peptidase M24</fullName>
    </submittedName>
</protein>
<evidence type="ECO:0000259" key="5">
    <source>
        <dbReference type="Pfam" id="PF01321"/>
    </source>
</evidence>
<comment type="similarity">
    <text evidence="3">Belongs to the peptidase M24B family.</text>
</comment>
<gene>
    <name evidence="6" type="ordered locus">Selsp_1063</name>
    <name evidence="7" type="ORF">SELSPUOL_01184</name>
</gene>
<evidence type="ECO:0000313" key="6">
    <source>
        <dbReference type="EMBL" id="AEC00023.1"/>
    </source>
</evidence>
<dbReference type="EMBL" id="CP002637">
    <property type="protein sequence ID" value="AEC00023.1"/>
    <property type="molecule type" value="Genomic_DNA"/>
</dbReference>
<dbReference type="InterPro" id="IPR000994">
    <property type="entry name" value="Pept_M24"/>
</dbReference>
<proteinExistence type="inferred from homology"/>
<dbReference type="Proteomes" id="UP000011124">
    <property type="component" value="Chromosome"/>
</dbReference>
<dbReference type="Pfam" id="PF00557">
    <property type="entry name" value="Peptidase_M24"/>
    <property type="match status" value="1"/>
</dbReference>
<sequence>MSTEKRVERLRTLMKEKGVEAMLVSKVVNLRYFSGFTGDDSLLLITAERELLLTDFRYMEQAKAETAFEVVEQKAGLWQQAAKAVQELGCRSLGFEGRAVSFDTFQAFRKLLPAWQEENFISLALEPLREVKDAEEIACLRKAVEISDRAFDDVLQFLRPGISERAVAAHLEAFMREHGSERPAFTTIVASGVRGSLPHGTASEKLLVAGEFVTMDYGAVYQGYHSDITRTVVLGEASEKHRELYHTVLEAQILGVKSLYVGIPGKEADRIVRDFLTQEGYGENFGHGLGHSVGLEIHEEPRLSPKSRAEHLAEGTVVTVEPGVYLPGWGGLRIEDTVLLEKRGGVPLTKAAKHLIEITQG</sequence>
<feature type="domain" description="Creatinase N-terminal" evidence="5">
    <location>
        <begin position="6"/>
        <end position="123"/>
    </location>
</feature>
<dbReference type="OrthoDB" id="9806388at2"/>
<dbReference type="PROSITE" id="PS00491">
    <property type="entry name" value="PROLINE_PEPTIDASE"/>
    <property type="match status" value="1"/>
</dbReference>
<reference evidence="6 9" key="2">
    <citation type="submission" date="2011-04" db="EMBL/GenBank/DDBJ databases">
        <title>The complete genome of Selenomonas sputigena DSM 20758.</title>
        <authorList>
            <consortium name="US DOE Joint Genome Institute (JGI-PGF)"/>
            <person name="Lucas S."/>
            <person name="Copeland A."/>
            <person name="Lapidus A."/>
            <person name="Bruce D."/>
            <person name="Goodwin L."/>
            <person name="Pitluck S."/>
            <person name="Peters L."/>
            <person name="Kyrpides N."/>
            <person name="Mavromatis K."/>
            <person name="Ivanova N."/>
            <person name="Ovchinnikova G."/>
            <person name="Teshima H."/>
            <person name="Detter J.C."/>
            <person name="Tapia R."/>
            <person name="Han C."/>
            <person name="Land M."/>
            <person name="Hauser L."/>
            <person name="Markowitz V."/>
            <person name="Cheng J.-F."/>
            <person name="Hugenholtz P."/>
            <person name="Woyke T."/>
            <person name="Wu D."/>
            <person name="Gronow S."/>
            <person name="Wellnitz S."/>
            <person name="Schneider S."/>
            <person name="Klenk H.-P."/>
            <person name="Eisen J.A."/>
        </authorList>
    </citation>
    <scope>NUCLEOTIDE SEQUENCE [LARGE SCALE GENOMIC DNA]</scope>
    <source>
        <strain evidence="6">ATCC 35185</strain>
        <strain evidence="9">ATCC 35185 / DSM 20758 / VPI D19B-28</strain>
    </source>
</reference>
<dbReference type="EMBL" id="ACKP02000016">
    <property type="protein sequence ID" value="EEX77481.1"/>
    <property type="molecule type" value="Genomic_DNA"/>
</dbReference>
<dbReference type="RefSeq" id="WP_006192455.1">
    <property type="nucleotide sequence ID" value="NC_015437.1"/>
</dbReference>
<keyword evidence="1 3" id="KW-0479">Metal-binding</keyword>
<dbReference type="KEGG" id="ssg:Selsp_1063"/>
<keyword evidence="9" id="KW-1185">Reference proteome</keyword>
<dbReference type="Proteomes" id="UP000003505">
    <property type="component" value="Unassembled WGS sequence"/>
</dbReference>
<dbReference type="Gene3D" id="3.90.230.10">
    <property type="entry name" value="Creatinase/methionine aminopeptidase superfamily"/>
    <property type="match status" value="1"/>
</dbReference>
<dbReference type="SUPFAM" id="SSF55920">
    <property type="entry name" value="Creatinase/aminopeptidase"/>
    <property type="match status" value="1"/>
</dbReference>
<evidence type="ECO:0000256" key="1">
    <source>
        <dbReference type="ARBA" id="ARBA00022723"/>
    </source>
</evidence>
<dbReference type="InterPro" id="IPR036005">
    <property type="entry name" value="Creatinase/aminopeptidase-like"/>
</dbReference>
<dbReference type="InterPro" id="IPR050659">
    <property type="entry name" value="Peptidase_M24B"/>
</dbReference>
<dbReference type="MEROPS" id="M24.008"/>
<evidence type="ECO:0000313" key="9">
    <source>
        <dbReference type="Proteomes" id="UP000011124"/>
    </source>
</evidence>
<dbReference type="PANTHER" id="PTHR46112:SF3">
    <property type="entry name" value="AMINOPEPTIDASE YPDF"/>
    <property type="match status" value="1"/>
</dbReference>
<dbReference type="SUPFAM" id="SSF53092">
    <property type="entry name" value="Creatinase/prolidase N-terminal domain"/>
    <property type="match status" value="1"/>
</dbReference>
<evidence type="ECO:0000259" key="4">
    <source>
        <dbReference type="Pfam" id="PF00557"/>
    </source>
</evidence>
<dbReference type="PANTHER" id="PTHR46112">
    <property type="entry name" value="AMINOPEPTIDASE"/>
    <property type="match status" value="1"/>
</dbReference>
<evidence type="ECO:0000256" key="3">
    <source>
        <dbReference type="RuleBase" id="RU000590"/>
    </source>
</evidence>
<dbReference type="AlphaFoldDB" id="C9LUP8"/>
<name>C9LUP8_SELS3</name>
<reference evidence="7 8" key="1">
    <citation type="submission" date="2009-09" db="EMBL/GenBank/DDBJ databases">
        <authorList>
            <person name="Weinstock G."/>
            <person name="Sodergren E."/>
            <person name="Clifton S."/>
            <person name="Fulton L."/>
            <person name="Fulton B."/>
            <person name="Courtney L."/>
            <person name="Fronick C."/>
            <person name="Harrison M."/>
            <person name="Strong C."/>
            <person name="Farmer C."/>
            <person name="Delahaunty K."/>
            <person name="Markovic C."/>
            <person name="Hall O."/>
            <person name="Minx P."/>
            <person name="Tomlinson C."/>
            <person name="Mitreva M."/>
            <person name="Nelson J."/>
            <person name="Hou S."/>
            <person name="Wollam A."/>
            <person name="Pepin K.H."/>
            <person name="Johnson M."/>
            <person name="Bhonagiri V."/>
            <person name="Nash W.E."/>
            <person name="Warren W."/>
            <person name="Chinwalla A."/>
            <person name="Mardis E.R."/>
            <person name="Wilson R.K."/>
        </authorList>
    </citation>
    <scope>NUCLEOTIDE SEQUENCE [LARGE SCALE GENOMIC DNA]</scope>
    <source>
        <strain evidence="7">ATCC 35185</strain>
        <strain evidence="8">ATCC 35185 / DSM 20758 / VPI D19B-28</strain>
    </source>
</reference>
<dbReference type="GO" id="GO:0046872">
    <property type="term" value="F:metal ion binding"/>
    <property type="evidence" value="ECO:0007669"/>
    <property type="project" value="UniProtKB-KW"/>
</dbReference>
<dbReference type="HOGENOM" id="CLU_017266_4_2_9"/>
<dbReference type="InterPro" id="IPR029149">
    <property type="entry name" value="Creatin/AminoP/Spt16_N"/>
</dbReference>
<dbReference type="InterPro" id="IPR000587">
    <property type="entry name" value="Creatinase_N"/>
</dbReference>
<dbReference type="CDD" id="cd01092">
    <property type="entry name" value="APP-like"/>
    <property type="match status" value="1"/>
</dbReference>
<dbReference type="STRING" id="546271.Selsp_1063"/>
<evidence type="ECO:0000313" key="8">
    <source>
        <dbReference type="Proteomes" id="UP000003505"/>
    </source>
</evidence>
<dbReference type="GO" id="GO:0016787">
    <property type="term" value="F:hydrolase activity"/>
    <property type="evidence" value="ECO:0007669"/>
    <property type="project" value="UniProtKB-KW"/>
</dbReference>
<dbReference type="InterPro" id="IPR001131">
    <property type="entry name" value="Peptidase_M24B_aminopep-P_CS"/>
</dbReference>
<dbReference type="Pfam" id="PF01321">
    <property type="entry name" value="Creatinase_N"/>
    <property type="match status" value="1"/>
</dbReference>
<accession>C9LUP8</accession>
<keyword evidence="2" id="KW-0378">Hydrolase</keyword>